<dbReference type="CDD" id="cd06257">
    <property type="entry name" value="DnaJ"/>
    <property type="match status" value="1"/>
</dbReference>
<dbReference type="OMA" id="ARSREHN"/>
<keyword evidence="3" id="KW-1133">Transmembrane helix</keyword>
<dbReference type="PANTHER" id="PTHR43908:SF3">
    <property type="entry name" value="AT29763P-RELATED"/>
    <property type="match status" value="1"/>
</dbReference>
<protein>
    <recommendedName>
        <fullName evidence="6">J domain-containing protein</fullName>
    </recommendedName>
</protein>
<evidence type="ECO:0000259" key="6">
    <source>
        <dbReference type="PROSITE" id="PS50076"/>
    </source>
</evidence>
<dbReference type="SUPFAM" id="SSF46565">
    <property type="entry name" value="Chaperone J-domain"/>
    <property type="match status" value="1"/>
</dbReference>
<evidence type="ECO:0000313" key="8">
    <source>
        <dbReference type="Proteomes" id="UP000825935"/>
    </source>
</evidence>
<organism evidence="7 8">
    <name type="scientific">Ceratopteris richardii</name>
    <name type="common">Triangle waterfern</name>
    <dbReference type="NCBI Taxonomy" id="49495"/>
    <lineage>
        <taxon>Eukaryota</taxon>
        <taxon>Viridiplantae</taxon>
        <taxon>Streptophyta</taxon>
        <taxon>Embryophyta</taxon>
        <taxon>Tracheophyta</taxon>
        <taxon>Polypodiopsida</taxon>
        <taxon>Polypodiidae</taxon>
        <taxon>Polypodiales</taxon>
        <taxon>Pteridineae</taxon>
        <taxon>Pteridaceae</taxon>
        <taxon>Parkerioideae</taxon>
        <taxon>Ceratopteris</taxon>
    </lineage>
</organism>
<proteinExistence type="predicted"/>
<keyword evidence="2" id="KW-0812">Transmembrane</keyword>
<dbReference type="EMBL" id="CM035437">
    <property type="protein sequence ID" value="KAH7286486.1"/>
    <property type="molecule type" value="Genomic_DNA"/>
</dbReference>
<gene>
    <name evidence="7" type="ORF">KP509_32G009200</name>
</gene>
<evidence type="ECO:0000256" key="3">
    <source>
        <dbReference type="ARBA" id="ARBA00022989"/>
    </source>
</evidence>
<comment type="subcellular location">
    <subcellularLocation>
        <location evidence="1">Membrane</location>
        <topology evidence="1">Single-pass membrane protein</topology>
    </subcellularLocation>
</comment>
<dbReference type="Pfam" id="PF00226">
    <property type="entry name" value="DnaJ"/>
    <property type="match status" value="1"/>
</dbReference>
<evidence type="ECO:0000256" key="2">
    <source>
        <dbReference type="ARBA" id="ARBA00022692"/>
    </source>
</evidence>
<dbReference type="InterPro" id="IPR001623">
    <property type="entry name" value="DnaJ_domain"/>
</dbReference>
<dbReference type="GO" id="GO:0030544">
    <property type="term" value="F:Hsp70 protein binding"/>
    <property type="evidence" value="ECO:0007669"/>
    <property type="project" value="TreeGrafter"/>
</dbReference>
<feature type="compositionally biased region" description="Polar residues" evidence="5">
    <location>
        <begin position="75"/>
        <end position="89"/>
    </location>
</feature>
<sequence length="361" mass="41724">MDGNKDAARKCIEIGNQALKDGDKPRAHRFLSKAQRLDPTLSLHELISSLENGTCEQQQSVNSSSAEDEPPIVHETSNVNGKPRSQNGNDAPKAAPEYTSEQVDIVRRIRKMKDYYEILGVAKDCSVEEIRKAYRKVSLKVHPDKNKAPGAEEAFKSVSRAFACLSEPELRKNYDQFGPEEANDVAQRQSASFRRRHRNGFVYDDMFDLDPNEIFNAFFNGTPYTAQGFRRAHHVRTGGVPGVHAHEFHFGNLLHLLPILIIFILSYFPFSSKPIYSLEHAGPYEFRHETKLNKVPFYVRSQDFDREYPSESPSRRNLEIQIEREHVNVLQYYCRQERSWKQWHPTMKTPNCDMLRSFKVY</sequence>
<evidence type="ECO:0000256" key="1">
    <source>
        <dbReference type="ARBA" id="ARBA00004167"/>
    </source>
</evidence>
<dbReference type="Pfam" id="PF09320">
    <property type="entry name" value="DUF1977"/>
    <property type="match status" value="1"/>
</dbReference>
<dbReference type="InterPro" id="IPR036869">
    <property type="entry name" value="J_dom_sf"/>
</dbReference>
<dbReference type="InterPro" id="IPR015399">
    <property type="entry name" value="DUF1977_DnaJ-like"/>
</dbReference>
<accession>A0A8T2QRJ0</accession>
<name>A0A8T2QRJ0_CERRI</name>
<evidence type="ECO:0000256" key="4">
    <source>
        <dbReference type="ARBA" id="ARBA00023136"/>
    </source>
</evidence>
<dbReference type="OrthoDB" id="10250354at2759"/>
<dbReference type="GO" id="GO:0071218">
    <property type="term" value="P:cellular response to misfolded protein"/>
    <property type="evidence" value="ECO:0007669"/>
    <property type="project" value="TreeGrafter"/>
</dbReference>
<dbReference type="EMBL" id="CM035437">
    <property type="protein sequence ID" value="KAH7286484.1"/>
    <property type="molecule type" value="Genomic_DNA"/>
</dbReference>
<dbReference type="GO" id="GO:0005789">
    <property type="term" value="C:endoplasmic reticulum membrane"/>
    <property type="evidence" value="ECO:0007669"/>
    <property type="project" value="TreeGrafter"/>
</dbReference>
<keyword evidence="8" id="KW-1185">Reference proteome</keyword>
<feature type="compositionally biased region" description="Polar residues" evidence="5">
    <location>
        <begin position="54"/>
        <end position="65"/>
    </location>
</feature>
<dbReference type="PANTHER" id="PTHR43908">
    <property type="entry name" value="AT29763P-RELATED"/>
    <property type="match status" value="1"/>
</dbReference>
<dbReference type="EMBL" id="CM035437">
    <property type="protein sequence ID" value="KAH7286485.1"/>
    <property type="molecule type" value="Genomic_DNA"/>
</dbReference>
<dbReference type="Gene3D" id="1.10.287.110">
    <property type="entry name" value="DnaJ domain"/>
    <property type="match status" value="1"/>
</dbReference>
<feature type="domain" description="J" evidence="6">
    <location>
        <begin position="114"/>
        <end position="178"/>
    </location>
</feature>
<dbReference type="AlphaFoldDB" id="A0A8T2QRJ0"/>
<comment type="caution">
    <text evidence="7">The sequence shown here is derived from an EMBL/GenBank/DDBJ whole genome shotgun (WGS) entry which is preliminary data.</text>
</comment>
<evidence type="ECO:0000256" key="5">
    <source>
        <dbReference type="SAM" id="MobiDB-lite"/>
    </source>
</evidence>
<dbReference type="InterPro" id="IPR051100">
    <property type="entry name" value="DnaJ_subfamily_B/C"/>
</dbReference>
<reference evidence="7" key="1">
    <citation type="submission" date="2021-08" db="EMBL/GenBank/DDBJ databases">
        <title>WGS assembly of Ceratopteris richardii.</title>
        <authorList>
            <person name="Marchant D.B."/>
            <person name="Chen G."/>
            <person name="Jenkins J."/>
            <person name="Shu S."/>
            <person name="Leebens-Mack J."/>
            <person name="Grimwood J."/>
            <person name="Schmutz J."/>
            <person name="Soltis P."/>
            <person name="Soltis D."/>
            <person name="Chen Z.-H."/>
        </authorList>
    </citation>
    <scope>NUCLEOTIDE SEQUENCE</scope>
    <source>
        <strain evidence="7">Whitten #5841</strain>
        <tissue evidence="7">Leaf</tissue>
    </source>
</reference>
<keyword evidence="4" id="KW-0472">Membrane</keyword>
<dbReference type="PROSITE" id="PS50076">
    <property type="entry name" value="DNAJ_2"/>
    <property type="match status" value="1"/>
</dbReference>
<dbReference type="PRINTS" id="PR00625">
    <property type="entry name" value="JDOMAIN"/>
</dbReference>
<dbReference type="Proteomes" id="UP000825935">
    <property type="component" value="Chromosome 32"/>
</dbReference>
<evidence type="ECO:0000313" key="7">
    <source>
        <dbReference type="EMBL" id="KAH7286486.1"/>
    </source>
</evidence>
<feature type="region of interest" description="Disordered" evidence="5">
    <location>
        <begin position="54"/>
        <end position="99"/>
    </location>
</feature>
<dbReference type="SMART" id="SM00271">
    <property type="entry name" value="DnaJ"/>
    <property type="match status" value="1"/>
</dbReference>